<evidence type="ECO:0000256" key="3">
    <source>
        <dbReference type="SAM" id="MobiDB-lite"/>
    </source>
</evidence>
<dbReference type="Pfam" id="PF25944">
    <property type="entry name" value="Beta-barrel_RND"/>
    <property type="match status" value="1"/>
</dbReference>
<gene>
    <name evidence="7" type="ORF">J0M35_19300</name>
</gene>
<evidence type="ECO:0000259" key="5">
    <source>
        <dbReference type="Pfam" id="PF25944"/>
    </source>
</evidence>
<comment type="similarity">
    <text evidence="2">Belongs to the membrane fusion protein (MFP) (TC 8.A.1) family.</text>
</comment>
<dbReference type="InterPro" id="IPR058626">
    <property type="entry name" value="MdtA-like_b-barrel"/>
</dbReference>
<protein>
    <submittedName>
        <fullName evidence="7">Efflux RND transporter periplasmic adaptor subunit</fullName>
    </submittedName>
</protein>
<dbReference type="GO" id="GO:0030313">
    <property type="term" value="C:cell envelope"/>
    <property type="evidence" value="ECO:0007669"/>
    <property type="project" value="UniProtKB-SubCell"/>
</dbReference>
<evidence type="ECO:0000313" key="7">
    <source>
        <dbReference type="EMBL" id="MBN8662523.1"/>
    </source>
</evidence>
<dbReference type="Gene3D" id="2.40.50.100">
    <property type="match status" value="1"/>
</dbReference>
<dbReference type="Gene3D" id="2.40.420.20">
    <property type="match status" value="1"/>
</dbReference>
<feature type="domain" description="Multidrug resistance protein MdtA-like C-terminal permuted SH3" evidence="6">
    <location>
        <begin position="309"/>
        <end position="361"/>
    </location>
</feature>
<organism evidence="7 8">
    <name type="scientific">Candidatus Obscuribacter phosphatis</name>
    <dbReference type="NCBI Taxonomy" id="1906157"/>
    <lineage>
        <taxon>Bacteria</taxon>
        <taxon>Bacillati</taxon>
        <taxon>Candidatus Melainabacteria</taxon>
        <taxon>Candidatus Obscuribacterales</taxon>
        <taxon>Candidatus Obscuribacteraceae</taxon>
        <taxon>Candidatus Obscuribacter</taxon>
    </lineage>
</organism>
<evidence type="ECO:0000256" key="2">
    <source>
        <dbReference type="ARBA" id="ARBA00009477"/>
    </source>
</evidence>
<reference evidence="7" key="1">
    <citation type="submission" date="2021-02" db="EMBL/GenBank/DDBJ databases">
        <title>Genome-Resolved Metagenomics of a Microbial Community Performing Photosynthetic Biological Nutrient Removal.</title>
        <authorList>
            <person name="Mcdaniel E.A."/>
        </authorList>
    </citation>
    <scope>NUCLEOTIDE SEQUENCE</scope>
    <source>
        <strain evidence="7">UWPOB_OBS1</strain>
    </source>
</reference>
<evidence type="ECO:0000259" key="4">
    <source>
        <dbReference type="Pfam" id="PF25917"/>
    </source>
</evidence>
<dbReference type="Pfam" id="PF25917">
    <property type="entry name" value="BSH_RND"/>
    <property type="match status" value="1"/>
</dbReference>
<proteinExistence type="inferred from homology"/>
<feature type="domain" description="Multidrug resistance protein MdtA-like barrel-sandwich hybrid" evidence="4">
    <location>
        <begin position="93"/>
        <end position="213"/>
    </location>
</feature>
<feature type="compositionally biased region" description="Basic and acidic residues" evidence="3">
    <location>
        <begin position="40"/>
        <end position="55"/>
    </location>
</feature>
<comment type="caution">
    <text evidence="7">The sequence shown here is derived from an EMBL/GenBank/DDBJ whole genome shotgun (WGS) entry which is preliminary data.</text>
</comment>
<dbReference type="Proteomes" id="UP000664277">
    <property type="component" value="Unassembled WGS sequence"/>
</dbReference>
<evidence type="ECO:0000256" key="1">
    <source>
        <dbReference type="ARBA" id="ARBA00004196"/>
    </source>
</evidence>
<dbReference type="PANTHER" id="PTHR30158">
    <property type="entry name" value="ACRA/E-RELATED COMPONENT OF DRUG EFFLUX TRANSPORTER"/>
    <property type="match status" value="1"/>
</dbReference>
<dbReference type="Gene3D" id="1.10.287.470">
    <property type="entry name" value="Helix hairpin bin"/>
    <property type="match status" value="1"/>
</dbReference>
<accession>A0A8J7PL58</accession>
<evidence type="ECO:0000259" key="6">
    <source>
        <dbReference type="Pfam" id="PF25967"/>
    </source>
</evidence>
<dbReference type="InterPro" id="IPR006143">
    <property type="entry name" value="RND_pump_MFP"/>
</dbReference>
<dbReference type="GO" id="GO:0022857">
    <property type="term" value="F:transmembrane transporter activity"/>
    <property type="evidence" value="ECO:0007669"/>
    <property type="project" value="InterPro"/>
</dbReference>
<dbReference type="InterPro" id="IPR058625">
    <property type="entry name" value="MdtA-like_BSH"/>
</dbReference>
<dbReference type="Gene3D" id="2.40.30.170">
    <property type="match status" value="1"/>
</dbReference>
<dbReference type="EMBL" id="JAFLCK010000041">
    <property type="protein sequence ID" value="MBN8662523.1"/>
    <property type="molecule type" value="Genomic_DNA"/>
</dbReference>
<feature type="region of interest" description="Disordered" evidence="3">
    <location>
        <begin position="40"/>
        <end position="65"/>
    </location>
</feature>
<dbReference type="InterPro" id="IPR058627">
    <property type="entry name" value="MdtA-like_C"/>
</dbReference>
<name>A0A8J7PL58_9BACT</name>
<dbReference type="GO" id="GO:0046677">
    <property type="term" value="P:response to antibiotic"/>
    <property type="evidence" value="ECO:0007669"/>
    <property type="project" value="TreeGrafter"/>
</dbReference>
<dbReference type="PANTHER" id="PTHR30158:SF23">
    <property type="entry name" value="MULTIDRUG RESISTANCE PROTEIN MEXA"/>
    <property type="match status" value="1"/>
</dbReference>
<dbReference type="AlphaFoldDB" id="A0A8J7PL58"/>
<dbReference type="SUPFAM" id="SSF111369">
    <property type="entry name" value="HlyD-like secretion proteins"/>
    <property type="match status" value="1"/>
</dbReference>
<dbReference type="GO" id="GO:0005886">
    <property type="term" value="C:plasma membrane"/>
    <property type="evidence" value="ECO:0007669"/>
    <property type="project" value="TreeGrafter"/>
</dbReference>
<comment type="subcellular location">
    <subcellularLocation>
        <location evidence="1">Cell envelope</location>
    </subcellularLocation>
</comment>
<evidence type="ECO:0000313" key="8">
    <source>
        <dbReference type="Proteomes" id="UP000664277"/>
    </source>
</evidence>
<dbReference type="NCBIfam" id="TIGR01730">
    <property type="entry name" value="RND_mfp"/>
    <property type="match status" value="1"/>
</dbReference>
<feature type="domain" description="Multidrug resistance protein MdtA-like beta-barrel" evidence="5">
    <location>
        <begin position="226"/>
        <end position="300"/>
    </location>
</feature>
<sequence>MELATNALMKPLKTLALCCGAIQLVLSLAGCHTAHNSKEELHETSHVGKSLDKEQAPSGEEAAHTTYQVSKPLVKDLTLNDEYVCQIRAIQHIEIRTLEKGYLQSVLIDEGQTVHQGQLLFQIKPSVYQADVQKSEAEVELSKIELENNQALVEKDIISATEAAMSAAKLAKVKAELELAKTHLGFTEIRAPFDGLIGRFGDIRLGSLLEENQLLTTLSDTHRLWVYFNVPEAQYLDYMKNRRKGVSQKVQLELANKEIYPEPGTIETIQSDFNSTSGNIAFRASFNNPHGLLRYGQTGKILWPKKISQAVIVPQKSTYEILDKRFVYVVDKDGVIHEREIKVAKEEPNIYVVASGISPDEMYLLERQNKLDKGDKISYQLIEPQRAIESLKLYAE</sequence>
<dbReference type="Pfam" id="PF25967">
    <property type="entry name" value="RND-MFP_C"/>
    <property type="match status" value="1"/>
</dbReference>